<protein>
    <submittedName>
        <fullName evidence="2">Uncharacterized protein</fullName>
    </submittedName>
</protein>
<keyword evidence="3" id="KW-1185">Reference proteome</keyword>
<name>A0ABS1U4U3_9PROT</name>
<dbReference type="RefSeq" id="WP_202832946.1">
    <property type="nucleotide sequence ID" value="NZ_JAETWB010000008.1"/>
</dbReference>
<accession>A0ABS1U4U3</accession>
<evidence type="ECO:0000256" key="1">
    <source>
        <dbReference type="SAM" id="MobiDB-lite"/>
    </source>
</evidence>
<dbReference type="Proteomes" id="UP000660885">
    <property type="component" value="Unassembled WGS sequence"/>
</dbReference>
<comment type="caution">
    <text evidence="2">The sequence shown here is derived from an EMBL/GenBank/DDBJ whole genome shotgun (WGS) entry which is preliminary data.</text>
</comment>
<proteinExistence type="predicted"/>
<gene>
    <name evidence="2" type="ORF">JMJ56_16885</name>
</gene>
<evidence type="ECO:0000313" key="3">
    <source>
        <dbReference type="Proteomes" id="UP000660885"/>
    </source>
</evidence>
<reference evidence="2 3" key="1">
    <citation type="submission" date="2021-01" db="EMBL/GenBank/DDBJ databases">
        <title>Belnapia mucosa sp. nov. and Belnapia arida sp. nov., isolated from the Tabernas Desert (Almeria, Spain).</title>
        <authorList>
            <person name="Molina-Menor E."/>
            <person name="Vidal-Verdu A."/>
            <person name="Calonge A."/>
            <person name="Satari L."/>
            <person name="Pereto J."/>
            <person name="Porcar M."/>
        </authorList>
    </citation>
    <scope>NUCLEOTIDE SEQUENCE [LARGE SCALE GENOMIC DNA]</scope>
    <source>
        <strain evidence="2 3">T18</strain>
    </source>
</reference>
<organism evidence="2 3">
    <name type="scientific">Belnapia arida</name>
    <dbReference type="NCBI Taxonomy" id="2804533"/>
    <lineage>
        <taxon>Bacteria</taxon>
        <taxon>Pseudomonadati</taxon>
        <taxon>Pseudomonadota</taxon>
        <taxon>Alphaproteobacteria</taxon>
        <taxon>Acetobacterales</taxon>
        <taxon>Roseomonadaceae</taxon>
        <taxon>Belnapia</taxon>
    </lineage>
</organism>
<sequence>MGAAEAELATEAEGWLVQAESAEAAEDAALAADRRGYDMPAWMRDKQRRLERIRAAKAALEAEAQAAEAANLDRGTKADGSPWRRRGRKPQHQPGVPKPSVQRNFTDPEIWIMRDRDGFVQAYNNAQAAVGTPRRRSSWRIT</sequence>
<evidence type="ECO:0000313" key="2">
    <source>
        <dbReference type="EMBL" id="MBL6079696.1"/>
    </source>
</evidence>
<feature type="region of interest" description="Disordered" evidence="1">
    <location>
        <begin position="64"/>
        <end position="107"/>
    </location>
</feature>
<dbReference type="EMBL" id="JAETWB010000008">
    <property type="protein sequence ID" value="MBL6079696.1"/>
    <property type="molecule type" value="Genomic_DNA"/>
</dbReference>